<reference evidence="1" key="1">
    <citation type="submission" date="2018-10" db="EMBL/GenBank/DDBJ databases">
        <title>Effector identification in a new, highly contiguous assembly of the strawberry crown rot pathogen Phytophthora cactorum.</title>
        <authorList>
            <person name="Armitage A.D."/>
            <person name="Nellist C.F."/>
            <person name="Bates H."/>
            <person name="Vickerstaff R.J."/>
            <person name="Harrison R.J."/>
        </authorList>
    </citation>
    <scope>NUCLEOTIDE SEQUENCE</scope>
    <source>
        <strain evidence="1">4040</strain>
    </source>
</reference>
<protein>
    <submittedName>
        <fullName evidence="1">Uncharacterized protein</fullName>
    </submittedName>
</protein>
<gene>
    <name evidence="1" type="ORF">PC117_g21237</name>
</gene>
<accession>A0A8T1BGW4</accession>
<sequence length="67" mass="7533">MDSRRAAGILMKPLPSLRGTFGKGDDDTTCHFGPTSAGQALRRDWRETWVQRRAARILIQPPLPSDR</sequence>
<name>A0A8T1BGW4_9STRA</name>
<dbReference type="EMBL" id="RCMK01001051">
    <property type="protein sequence ID" value="KAG2903508.1"/>
    <property type="molecule type" value="Genomic_DNA"/>
</dbReference>
<proteinExistence type="predicted"/>
<dbReference type="Proteomes" id="UP000736787">
    <property type="component" value="Unassembled WGS sequence"/>
</dbReference>
<organism evidence="1 2">
    <name type="scientific">Phytophthora cactorum</name>
    <dbReference type="NCBI Taxonomy" id="29920"/>
    <lineage>
        <taxon>Eukaryota</taxon>
        <taxon>Sar</taxon>
        <taxon>Stramenopiles</taxon>
        <taxon>Oomycota</taxon>
        <taxon>Peronosporomycetes</taxon>
        <taxon>Peronosporales</taxon>
        <taxon>Peronosporaceae</taxon>
        <taxon>Phytophthora</taxon>
    </lineage>
</organism>
<evidence type="ECO:0000313" key="1">
    <source>
        <dbReference type="EMBL" id="KAG2903508.1"/>
    </source>
</evidence>
<comment type="caution">
    <text evidence="1">The sequence shown here is derived from an EMBL/GenBank/DDBJ whole genome shotgun (WGS) entry which is preliminary data.</text>
</comment>
<dbReference type="AlphaFoldDB" id="A0A8T1BGW4"/>
<evidence type="ECO:0000313" key="2">
    <source>
        <dbReference type="Proteomes" id="UP000736787"/>
    </source>
</evidence>